<sequence>MIKKGRVGEQLNEMYRNNQFYINDGVITAGNKKHFVLASLQDFDRW</sequence>
<evidence type="ECO:0000313" key="2">
    <source>
        <dbReference type="Proteomes" id="UP000257559"/>
    </source>
</evidence>
<protein>
    <submittedName>
        <fullName evidence="1">Uncharacterized protein</fullName>
    </submittedName>
</protein>
<keyword evidence="2" id="KW-1185">Reference proteome</keyword>
<reference evidence="2" key="1">
    <citation type="submission" date="2018-06" db="EMBL/GenBank/DDBJ databases">
        <authorList>
            <consortium name="Pathogen Informatics"/>
        </authorList>
    </citation>
    <scope>NUCLEOTIDE SEQUENCE [LARGE SCALE GENOMIC DNA]</scope>
    <source>
        <strain evidence="2">NCTC10132</strain>
    </source>
</reference>
<dbReference type="Proteomes" id="UP000257559">
    <property type="component" value="Chromosome"/>
</dbReference>
<feature type="non-terminal residue" evidence="1">
    <location>
        <position position="46"/>
    </location>
</feature>
<organism evidence="1 2">
    <name type="scientific">Mycoplasmopsis edwardii</name>
    <dbReference type="NCBI Taxonomy" id="53558"/>
    <lineage>
        <taxon>Bacteria</taxon>
        <taxon>Bacillati</taxon>
        <taxon>Mycoplasmatota</taxon>
        <taxon>Mycoplasmoidales</taxon>
        <taxon>Metamycoplasmataceae</taxon>
        <taxon>Mycoplasmopsis</taxon>
    </lineage>
</organism>
<gene>
    <name evidence="1" type="ORF">NCTC10132_00335</name>
</gene>
<name>A0A3B0PMH1_9BACT</name>
<dbReference type="EMBL" id="LS991951">
    <property type="protein sequence ID" value="SYV96980.1"/>
    <property type="molecule type" value="Genomic_DNA"/>
</dbReference>
<accession>A0A3B0PMH1</accession>
<evidence type="ECO:0000313" key="1">
    <source>
        <dbReference type="EMBL" id="SYV96980.1"/>
    </source>
</evidence>
<dbReference type="KEGG" id="medw:NCTC10132_00335"/>
<proteinExistence type="predicted"/>
<dbReference type="AlphaFoldDB" id="A0A3B0PMH1"/>